<keyword evidence="1" id="KW-0812">Transmembrane</keyword>
<keyword evidence="1" id="KW-0472">Membrane</keyword>
<dbReference type="AlphaFoldDB" id="A1VR99"/>
<sequence length="88" mass="10255">MPEFQEFSMYFLIIGVLGLVLKYLEIEPVASLNWWLVLSPFAAAVAWWAWADGSGYTKRKEIEKMDDRKQKRLDKQRAAIGLLPKKRP</sequence>
<evidence type="ECO:0000313" key="2">
    <source>
        <dbReference type="EMBL" id="ABM38177.1"/>
    </source>
</evidence>
<dbReference type="eggNOG" id="ENOG5032ZXT">
    <property type="taxonomic scope" value="Bacteria"/>
</dbReference>
<dbReference type="Proteomes" id="UP000000644">
    <property type="component" value="Chromosome"/>
</dbReference>
<feature type="transmembrane region" description="Helical" evidence="1">
    <location>
        <begin position="7"/>
        <end position="26"/>
    </location>
</feature>
<organism evidence="2 3">
    <name type="scientific">Polaromonas naphthalenivorans (strain CJ2)</name>
    <dbReference type="NCBI Taxonomy" id="365044"/>
    <lineage>
        <taxon>Bacteria</taxon>
        <taxon>Pseudomonadati</taxon>
        <taxon>Pseudomonadota</taxon>
        <taxon>Betaproteobacteria</taxon>
        <taxon>Burkholderiales</taxon>
        <taxon>Comamonadaceae</taxon>
        <taxon>Polaromonas</taxon>
    </lineage>
</organism>
<dbReference type="InterPro" id="IPR031044">
    <property type="entry name" value="Small_Trp_rich"/>
</dbReference>
<dbReference type="KEGG" id="pna:Pnap_2878"/>
<dbReference type="HOGENOM" id="CLU_177815_0_0_4"/>
<feature type="transmembrane region" description="Helical" evidence="1">
    <location>
        <begin position="32"/>
        <end position="50"/>
    </location>
</feature>
<dbReference type="EMBL" id="CP000529">
    <property type="protein sequence ID" value="ABM38177.1"/>
    <property type="molecule type" value="Genomic_DNA"/>
</dbReference>
<name>A1VR99_POLNA</name>
<gene>
    <name evidence="2" type="ordered locus">Pnap_2878</name>
</gene>
<evidence type="ECO:0000313" key="3">
    <source>
        <dbReference type="Proteomes" id="UP000000644"/>
    </source>
</evidence>
<keyword evidence="3" id="KW-1185">Reference proteome</keyword>
<accession>A1VR99</accession>
<dbReference type="NCBIfam" id="TIGR04438">
    <property type="entry name" value="small_Trp_rich"/>
    <property type="match status" value="1"/>
</dbReference>
<proteinExistence type="predicted"/>
<protein>
    <recommendedName>
        <fullName evidence="4">Small Trp-rich protein</fullName>
    </recommendedName>
</protein>
<evidence type="ECO:0008006" key="4">
    <source>
        <dbReference type="Google" id="ProtNLM"/>
    </source>
</evidence>
<evidence type="ECO:0000256" key="1">
    <source>
        <dbReference type="SAM" id="Phobius"/>
    </source>
</evidence>
<keyword evidence="1" id="KW-1133">Transmembrane helix</keyword>
<reference evidence="3" key="1">
    <citation type="journal article" date="2009" name="Environ. Microbiol.">
        <title>The genome of Polaromonas naphthalenivorans strain CJ2, isolated from coal tar-contaminated sediment, reveals physiological and metabolic versatility and evolution through extensive horizontal gene transfer.</title>
        <authorList>
            <person name="Yagi J.M."/>
            <person name="Sims D."/>
            <person name="Brettin T."/>
            <person name="Bruce D."/>
            <person name="Madsen E.L."/>
        </authorList>
    </citation>
    <scope>NUCLEOTIDE SEQUENCE [LARGE SCALE GENOMIC DNA]</scope>
    <source>
        <strain evidence="3">CJ2</strain>
    </source>
</reference>